<dbReference type="SUPFAM" id="SSF47473">
    <property type="entry name" value="EF-hand"/>
    <property type="match status" value="5"/>
</dbReference>
<protein>
    <submittedName>
        <fullName evidence="4">EF-hand calcium-binding domain-containing protein 13-like</fullName>
    </submittedName>
</protein>
<evidence type="ECO:0000256" key="1">
    <source>
        <dbReference type="ARBA" id="ARBA00022737"/>
    </source>
</evidence>
<dbReference type="PANTHER" id="PTHR22656">
    <property type="entry name" value="EF-HAND CALCIUM-BINDING DOMAIN-CONTAINING PROTEIN 13"/>
    <property type="match status" value="1"/>
</dbReference>
<accession>A0ABM2XSJ5</accession>
<keyword evidence="1" id="KW-0677">Repeat</keyword>
<name>A0ABM2XSJ5_MESAU</name>
<dbReference type="Proteomes" id="UP000886700">
    <property type="component" value="Unplaced"/>
</dbReference>
<dbReference type="GeneID" id="110340852"/>
<reference evidence="4" key="1">
    <citation type="submission" date="2025-08" db="UniProtKB">
        <authorList>
            <consortium name="RefSeq"/>
        </authorList>
    </citation>
    <scope>IDENTIFICATION</scope>
    <source>
        <tissue evidence="4">Liver</tissue>
    </source>
</reference>
<gene>
    <name evidence="4" type="primary">LOC110340852</name>
</gene>
<sequence length="567" mass="63492">MGDLEDVLENTDLELTDKQWKLVEKLQPDATRKPYQKRFLEDMKTLREGKIKAGKVDTFLKNKGINISEKELKDLTQSLPMTADGKVDIKTLMNEAKVFTGEKVDVNNLENLLRNVGIELNDPEYMKLVKTLPVDDNGMVHWARVLKGVKSLKGGKVDVKSLNSFLESMGIALDKKEVKQLRETLPVDANGKVDLIKVMDGAKTFTGEKIGIDDVKTVLENMGIEYKDQEFSKLMETLQFDDDGKIFQNRLLDKVKSLKSGKVSISNLKTLMDNLGIRLKENEFKDLVKSLPAGVLRKVSLDTLMKKLKAFTGDKVDSSDLRNVLKNLGVELTEKEQERLLKTLPADDAGKVYYNRLIKAVKSFNEGKVYVNNLDSLLKRLGIKLNEDEFAKLLEDLPVDANGKADLKKVMNKVKAITGGEVDSKNVKTVLSKMGIDLSNNEFSKLMENLPFDDDNKVFKNRLLEVVKSLKGGKVDVNNLDTVLSNMGVELSNMELRDLSQSIHVGVDEKIPLQTLLKKLNDFKGEQIGPHDVQSVLANLDIELTDKELEDLMKTLPLSSDPVGASE</sequence>
<proteinExistence type="predicted"/>
<dbReference type="Gene3D" id="1.10.238.10">
    <property type="entry name" value="EF-hand"/>
    <property type="match status" value="4"/>
</dbReference>
<evidence type="ECO:0000256" key="2">
    <source>
        <dbReference type="ARBA" id="ARBA00022837"/>
    </source>
</evidence>
<evidence type="ECO:0000313" key="4">
    <source>
        <dbReference type="RefSeq" id="XP_040604005.1"/>
    </source>
</evidence>
<keyword evidence="2" id="KW-0106">Calcium</keyword>
<organism evidence="3 4">
    <name type="scientific">Mesocricetus auratus</name>
    <name type="common">Golden hamster</name>
    <dbReference type="NCBI Taxonomy" id="10036"/>
    <lineage>
        <taxon>Eukaryota</taxon>
        <taxon>Metazoa</taxon>
        <taxon>Chordata</taxon>
        <taxon>Craniata</taxon>
        <taxon>Vertebrata</taxon>
        <taxon>Euteleostomi</taxon>
        <taxon>Mammalia</taxon>
        <taxon>Eutheria</taxon>
        <taxon>Euarchontoglires</taxon>
        <taxon>Glires</taxon>
        <taxon>Rodentia</taxon>
        <taxon>Myomorpha</taxon>
        <taxon>Muroidea</taxon>
        <taxon>Cricetidae</taxon>
        <taxon>Cricetinae</taxon>
        <taxon>Mesocricetus</taxon>
    </lineage>
</organism>
<evidence type="ECO:0000313" key="3">
    <source>
        <dbReference type="Proteomes" id="UP000886700"/>
    </source>
</evidence>
<dbReference type="PANTHER" id="PTHR22656:SF1">
    <property type="entry name" value="EF-HAND CALCIUM-BINDING DOMAIN-CONTAINING PROTEIN 13"/>
    <property type="match status" value="1"/>
</dbReference>
<dbReference type="InterPro" id="IPR011992">
    <property type="entry name" value="EF-hand-dom_pair"/>
</dbReference>
<keyword evidence="3" id="KW-1185">Reference proteome</keyword>
<dbReference type="RefSeq" id="XP_040604005.1">
    <property type="nucleotide sequence ID" value="XM_040748071.1"/>
</dbReference>